<organism evidence="1">
    <name type="scientific">uncultured Caudovirales phage</name>
    <dbReference type="NCBI Taxonomy" id="2100421"/>
    <lineage>
        <taxon>Viruses</taxon>
        <taxon>Duplodnaviria</taxon>
        <taxon>Heunggongvirae</taxon>
        <taxon>Uroviricota</taxon>
        <taxon>Caudoviricetes</taxon>
        <taxon>Peduoviridae</taxon>
        <taxon>Maltschvirus</taxon>
        <taxon>Maltschvirus maltsch</taxon>
    </lineage>
</organism>
<evidence type="ECO:0000313" key="1">
    <source>
        <dbReference type="EMBL" id="CAB5214728.1"/>
    </source>
</evidence>
<proteinExistence type="predicted"/>
<sequence>MLIQKGYEPNDIVCFKLVNGDETVAKLVEETAEAYVLSKPCTVIPSQQGLMLMQSLMSGDINTNITLKKSYVIMHSPVISQVQSHYIKTTTGIETAPKSGIIT</sequence>
<gene>
    <name evidence="1" type="ORF">UFOVP190_239</name>
</gene>
<protein>
    <submittedName>
        <fullName evidence="1">Uncharacterized protein</fullName>
    </submittedName>
</protein>
<name>A0A6J7WGN9_9CAUD</name>
<reference evidence="1" key="1">
    <citation type="submission" date="2020-05" db="EMBL/GenBank/DDBJ databases">
        <authorList>
            <person name="Chiriac C."/>
            <person name="Salcher M."/>
            <person name="Ghai R."/>
            <person name="Kavagutti S V."/>
        </authorList>
    </citation>
    <scope>NUCLEOTIDE SEQUENCE</scope>
</reference>
<dbReference type="EMBL" id="LR798243">
    <property type="protein sequence ID" value="CAB5214728.1"/>
    <property type="molecule type" value="Genomic_DNA"/>
</dbReference>
<accession>A0A6J7WGN9</accession>
<dbReference type="Gene3D" id="2.30.30.100">
    <property type="match status" value="1"/>
</dbReference>